<reference evidence="3 4" key="1">
    <citation type="submission" date="2019-09" db="EMBL/GenBank/DDBJ databases">
        <title>Actinomadura physcomitrii sp. nov., a novel actinomycete isolated from moss [Physcomitrium sphaericum (Ludw) Fuernr].</title>
        <authorList>
            <person name="Zhuang X."/>
            <person name="Liu C."/>
        </authorList>
    </citation>
    <scope>NUCLEOTIDE SEQUENCE [LARGE SCALE GENOMIC DNA]</scope>
    <source>
        <strain evidence="3 4">HMC1</strain>
    </source>
</reference>
<keyword evidence="1" id="KW-1133">Transmembrane helix</keyword>
<gene>
    <name evidence="3" type="ORF">F8566_39740</name>
</gene>
<dbReference type="RefSeq" id="WP_151567669.1">
    <property type="nucleotide sequence ID" value="NZ_WBMT01000023.1"/>
</dbReference>
<organism evidence="3 4">
    <name type="scientific">Actinomadura rudentiformis</name>
    <dbReference type="NCBI Taxonomy" id="359158"/>
    <lineage>
        <taxon>Bacteria</taxon>
        <taxon>Bacillati</taxon>
        <taxon>Actinomycetota</taxon>
        <taxon>Actinomycetes</taxon>
        <taxon>Streptosporangiales</taxon>
        <taxon>Thermomonosporaceae</taxon>
        <taxon>Actinomadura</taxon>
    </lineage>
</organism>
<sequence>MTHPADIERHPDIAEMRTRYEIAAASPVAQLMDGLTLLSGIYLALSPWIAGFSGLTGITANNLVTGLCVAGLGLGFSFAFGRTYGIAWCAPVLGVWTIVAPWVISGDMSTTRTIWSNVVVGALICVLGLATMSLAGARSGWRMGPRTRSRAESPR</sequence>
<comment type="caution">
    <text evidence="3">The sequence shown here is derived from an EMBL/GenBank/DDBJ whole genome shotgun (WGS) entry which is preliminary data.</text>
</comment>
<keyword evidence="1" id="KW-0812">Transmembrane</keyword>
<evidence type="ECO:0000259" key="2">
    <source>
        <dbReference type="Pfam" id="PF03779"/>
    </source>
</evidence>
<dbReference type="Pfam" id="PF03779">
    <property type="entry name" value="SPW"/>
    <property type="match status" value="1"/>
</dbReference>
<proteinExistence type="predicted"/>
<keyword evidence="1" id="KW-0472">Membrane</keyword>
<dbReference type="Proteomes" id="UP000468735">
    <property type="component" value="Unassembled WGS sequence"/>
</dbReference>
<accession>A0A6H9YKK5</accession>
<name>A0A6H9YKK5_9ACTN</name>
<dbReference type="AlphaFoldDB" id="A0A6H9YKK5"/>
<feature type="transmembrane region" description="Helical" evidence="1">
    <location>
        <begin position="116"/>
        <end position="137"/>
    </location>
</feature>
<keyword evidence="4" id="KW-1185">Reference proteome</keyword>
<evidence type="ECO:0000313" key="4">
    <source>
        <dbReference type="Proteomes" id="UP000468735"/>
    </source>
</evidence>
<dbReference type="OrthoDB" id="3638638at2"/>
<protein>
    <submittedName>
        <fullName evidence="3">SPW repeat protein</fullName>
    </submittedName>
</protein>
<feature type="transmembrane region" description="Helical" evidence="1">
    <location>
        <begin position="48"/>
        <end position="72"/>
    </location>
</feature>
<feature type="transmembrane region" description="Helical" evidence="1">
    <location>
        <begin position="84"/>
        <end position="104"/>
    </location>
</feature>
<dbReference type="InterPro" id="IPR005530">
    <property type="entry name" value="SPW"/>
</dbReference>
<evidence type="ECO:0000256" key="1">
    <source>
        <dbReference type="SAM" id="Phobius"/>
    </source>
</evidence>
<dbReference type="EMBL" id="WBMT01000023">
    <property type="protein sequence ID" value="KAB2342192.1"/>
    <property type="molecule type" value="Genomic_DNA"/>
</dbReference>
<feature type="domain" description="SPW repeat-containing integral membrane" evidence="2">
    <location>
        <begin position="33"/>
        <end position="129"/>
    </location>
</feature>
<feature type="transmembrane region" description="Helical" evidence="1">
    <location>
        <begin position="20"/>
        <end position="42"/>
    </location>
</feature>
<evidence type="ECO:0000313" key="3">
    <source>
        <dbReference type="EMBL" id="KAB2342192.1"/>
    </source>
</evidence>